<protein>
    <submittedName>
        <fullName evidence="2">Uncharacterized protein</fullName>
    </submittedName>
</protein>
<dbReference type="Proteomes" id="UP001454036">
    <property type="component" value="Unassembled WGS sequence"/>
</dbReference>
<evidence type="ECO:0000313" key="3">
    <source>
        <dbReference type="Proteomes" id="UP001454036"/>
    </source>
</evidence>
<name>A0AAV3RYS2_LITER</name>
<dbReference type="AlphaFoldDB" id="A0AAV3RYS2"/>
<evidence type="ECO:0000313" key="2">
    <source>
        <dbReference type="EMBL" id="GAA0185995.1"/>
    </source>
</evidence>
<dbReference type="EMBL" id="BAABME010013287">
    <property type="protein sequence ID" value="GAA0185995.1"/>
    <property type="molecule type" value="Genomic_DNA"/>
</dbReference>
<feature type="region of interest" description="Disordered" evidence="1">
    <location>
        <begin position="1"/>
        <end position="51"/>
    </location>
</feature>
<evidence type="ECO:0000256" key="1">
    <source>
        <dbReference type="SAM" id="MobiDB-lite"/>
    </source>
</evidence>
<accession>A0AAV3RYS2</accession>
<reference evidence="2 3" key="1">
    <citation type="submission" date="2024-01" db="EMBL/GenBank/DDBJ databases">
        <title>The complete chloroplast genome sequence of Lithospermum erythrorhizon: insights into the phylogenetic relationship among Boraginaceae species and the maternal lineages of purple gromwells.</title>
        <authorList>
            <person name="Okada T."/>
            <person name="Watanabe K."/>
        </authorList>
    </citation>
    <scope>NUCLEOTIDE SEQUENCE [LARGE SCALE GENOMIC DNA]</scope>
</reference>
<sequence>MEQGATSHPGIMTRSRSGAVLPTPLGNLPQDLPKPKTKDPEKGKEIEVPSPWSTLQKHLKRNLMSQWARPRNPSPIVFGKKTLINWRRLREFRLIKINIMTTGLIHESHIVNGYVY</sequence>
<keyword evidence="3" id="KW-1185">Reference proteome</keyword>
<gene>
    <name evidence="2" type="ORF">LIER_33283</name>
</gene>
<comment type="caution">
    <text evidence="2">The sequence shown here is derived from an EMBL/GenBank/DDBJ whole genome shotgun (WGS) entry which is preliminary data.</text>
</comment>
<feature type="compositionally biased region" description="Basic and acidic residues" evidence="1">
    <location>
        <begin position="33"/>
        <end position="47"/>
    </location>
</feature>
<organism evidence="2 3">
    <name type="scientific">Lithospermum erythrorhizon</name>
    <name type="common">Purple gromwell</name>
    <name type="synonym">Lithospermum officinale var. erythrorhizon</name>
    <dbReference type="NCBI Taxonomy" id="34254"/>
    <lineage>
        <taxon>Eukaryota</taxon>
        <taxon>Viridiplantae</taxon>
        <taxon>Streptophyta</taxon>
        <taxon>Embryophyta</taxon>
        <taxon>Tracheophyta</taxon>
        <taxon>Spermatophyta</taxon>
        <taxon>Magnoliopsida</taxon>
        <taxon>eudicotyledons</taxon>
        <taxon>Gunneridae</taxon>
        <taxon>Pentapetalae</taxon>
        <taxon>asterids</taxon>
        <taxon>lamiids</taxon>
        <taxon>Boraginales</taxon>
        <taxon>Boraginaceae</taxon>
        <taxon>Boraginoideae</taxon>
        <taxon>Lithospermeae</taxon>
        <taxon>Lithospermum</taxon>
    </lineage>
</organism>
<proteinExistence type="predicted"/>